<dbReference type="SMR" id="G5A942"/>
<dbReference type="AlphaFoldDB" id="G5A942"/>
<dbReference type="KEGG" id="psoj:PHYSODRAFT_352832"/>
<accession>G5A942</accession>
<organism evidence="1 2">
    <name type="scientific">Phytophthora sojae (strain P6497)</name>
    <name type="common">Soybean stem and root rot agent</name>
    <name type="synonym">Phytophthora megasperma f. sp. glycines</name>
    <dbReference type="NCBI Taxonomy" id="1094619"/>
    <lineage>
        <taxon>Eukaryota</taxon>
        <taxon>Sar</taxon>
        <taxon>Stramenopiles</taxon>
        <taxon>Oomycota</taxon>
        <taxon>Peronosporomycetes</taxon>
        <taxon>Peronosporales</taxon>
        <taxon>Peronosporaceae</taxon>
        <taxon>Phytophthora</taxon>
    </lineage>
</organism>
<dbReference type="GeneID" id="20649307"/>
<proteinExistence type="predicted"/>
<reference evidence="1 2" key="1">
    <citation type="journal article" date="2006" name="Science">
        <title>Phytophthora genome sequences uncover evolutionary origins and mechanisms of pathogenesis.</title>
        <authorList>
            <person name="Tyler B.M."/>
            <person name="Tripathy S."/>
            <person name="Zhang X."/>
            <person name="Dehal P."/>
            <person name="Jiang R.H."/>
            <person name="Aerts A."/>
            <person name="Arredondo F.D."/>
            <person name="Baxter L."/>
            <person name="Bensasson D."/>
            <person name="Beynon J.L."/>
            <person name="Chapman J."/>
            <person name="Damasceno C.M."/>
            <person name="Dorrance A.E."/>
            <person name="Dou D."/>
            <person name="Dickerman A.W."/>
            <person name="Dubchak I.L."/>
            <person name="Garbelotto M."/>
            <person name="Gijzen M."/>
            <person name="Gordon S.G."/>
            <person name="Govers F."/>
            <person name="Grunwald N.J."/>
            <person name="Huang W."/>
            <person name="Ivors K.L."/>
            <person name="Jones R.W."/>
            <person name="Kamoun S."/>
            <person name="Krampis K."/>
            <person name="Lamour K.H."/>
            <person name="Lee M.K."/>
            <person name="McDonald W.H."/>
            <person name="Medina M."/>
            <person name="Meijer H.J."/>
            <person name="Nordberg E.K."/>
            <person name="Maclean D.J."/>
            <person name="Ospina-Giraldo M.D."/>
            <person name="Morris P.F."/>
            <person name="Phuntumart V."/>
            <person name="Putnam N.H."/>
            <person name="Rash S."/>
            <person name="Rose J.K."/>
            <person name="Sakihama Y."/>
            <person name="Salamov A.A."/>
            <person name="Savidor A."/>
            <person name="Scheuring C.F."/>
            <person name="Smith B.M."/>
            <person name="Sobral B.W."/>
            <person name="Terry A."/>
            <person name="Torto-Alalibo T.A."/>
            <person name="Win J."/>
            <person name="Xu Z."/>
            <person name="Zhang H."/>
            <person name="Grigoriev I.V."/>
            <person name="Rokhsar D.S."/>
            <person name="Boore J.L."/>
        </authorList>
    </citation>
    <scope>NUCLEOTIDE SEQUENCE [LARGE SCALE GENOMIC DNA]</scope>
    <source>
        <strain evidence="1 2">P6497</strain>
    </source>
</reference>
<dbReference type="Proteomes" id="UP000002640">
    <property type="component" value="Unassembled WGS sequence"/>
</dbReference>
<protein>
    <submittedName>
        <fullName evidence="1">Uncharacterized protein</fullName>
    </submittedName>
</protein>
<dbReference type="EMBL" id="JH159161">
    <property type="protein sequence ID" value="EGZ08418.1"/>
    <property type="molecule type" value="Genomic_DNA"/>
</dbReference>
<dbReference type="InParanoid" id="G5A942"/>
<dbReference type="OMA" id="RELYVEW"/>
<sequence>MTKRSNKNAGKDPASKALWEAVMREQWRCEQQRRRMVRWRQQKKQKVADMVLERRHLEKELQRRVLKARMVTDGVTPESFEEALQLIMVERAALTREPGKTKTKVKAKEVPLLQDEGGSRVLFPNGEPSFHFHPLTTEAFETLVKNNDAVYAKEFPRTAAVGTMFGWNVEYAPLVRNPAGTMVMTHARFSRRVRCSIDCANKILPRLDMALWPKPVTPKSWGLVQTGSFSCQALQQFHKNAYAMVCNITGDVNLRYIALAEHTRDLRPDGKRVEKYTITVANARNREAEGAQDNVDRNTIDVVYDQWAGCLSEVHGRELYVEWIQFPVNFEQAVSPAGLLEF</sequence>
<keyword evidence="2" id="KW-1185">Reference proteome</keyword>
<evidence type="ECO:0000313" key="1">
    <source>
        <dbReference type="EMBL" id="EGZ08418.1"/>
    </source>
</evidence>
<name>G5A942_PHYSP</name>
<dbReference type="RefSeq" id="XP_009536590.1">
    <property type="nucleotide sequence ID" value="XM_009538295.1"/>
</dbReference>
<gene>
    <name evidence="1" type="ORF">PHYSODRAFT_352832</name>
</gene>
<evidence type="ECO:0000313" key="2">
    <source>
        <dbReference type="Proteomes" id="UP000002640"/>
    </source>
</evidence>